<organism evidence="1 2">
    <name type="scientific">Moheibacter sediminis</name>
    <dbReference type="NCBI Taxonomy" id="1434700"/>
    <lineage>
        <taxon>Bacteria</taxon>
        <taxon>Pseudomonadati</taxon>
        <taxon>Bacteroidota</taxon>
        <taxon>Flavobacteriia</taxon>
        <taxon>Flavobacteriales</taxon>
        <taxon>Weeksellaceae</taxon>
        <taxon>Moheibacter</taxon>
    </lineage>
</organism>
<dbReference type="EMBL" id="FWXS01000002">
    <property type="protein sequence ID" value="SMC46760.1"/>
    <property type="molecule type" value="Genomic_DNA"/>
</dbReference>
<dbReference type="AlphaFoldDB" id="A0A1W1ZE68"/>
<dbReference type="SUPFAM" id="SSF160631">
    <property type="entry name" value="SMI1/KNR4-like"/>
    <property type="match status" value="1"/>
</dbReference>
<sequence length="65" mass="7663">MILSFYSQNLTKLLLKDDQGRNIFTISTRNDDYGKIYFWALDVGEPRREFVADSLEEFFGVDSFE</sequence>
<name>A0A1W1ZE68_9FLAO</name>
<proteinExistence type="predicted"/>
<dbReference type="RefSeq" id="WP_084016570.1">
    <property type="nucleotide sequence ID" value="NZ_FWXS01000002.1"/>
</dbReference>
<dbReference type="STRING" id="1434700.SAMN06296427_102431"/>
<keyword evidence="2" id="KW-1185">Reference proteome</keyword>
<evidence type="ECO:0000313" key="1">
    <source>
        <dbReference type="EMBL" id="SMC46760.1"/>
    </source>
</evidence>
<reference evidence="1 2" key="1">
    <citation type="submission" date="2017-04" db="EMBL/GenBank/DDBJ databases">
        <authorList>
            <person name="Afonso C.L."/>
            <person name="Miller P.J."/>
            <person name="Scott M.A."/>
            <person name="Spackman E."/>
            <person name="Goraichik I."/>
            <person name="Dimitrov K.M."/>
            <person name="Suarez D.L."/>
            <person name="Swayne D.E."/>
        </authorList>
    </citation>
    <scope>NUCLEOTIDE SEQUENCE [LARGE SCALE GENOMIC DNA]</scope>
    <source>
        <strain evidence="1 2">CGMCC 1.12708</strain>
    </source>
</reference>
<dbReference type="Pfam" id="PF14568">
    <property type="entry name" value="SUKH_6"/>
    <property type="match status" value="1"/>
</dbReference>
<accession>A0A1W1ZE68</accession>
<evidence type="ECO:0000313" key="2">
    <source>
        <dbReference type="Proteomes" id="UP000192393"/>
    </source>
</evidence>
<dbReference type="InterPro" id="IPR037883">
    <property type="entry name" value="Knr4/Smi1-like_sf"/>
</dbReference>
<dbReference type="OrthoDB" id="6637351at2"/>
<protein>
    <submittedName>
        <fullName evidence="1">SMI1-KNR4 cell-wall</fullName>
    </submittedName>
</protein>
<gene>
    <name evidence="1" type="ORF">SAMN06296427_102431</name>
</gene>
<dbReference type="Proteomes" id="UP000192393">
    <property type="component" value="Unassembled WGS sequence"/>
</dbReference>